<dbReference type="InterPro" id="IPR008405">
    <property type="entry name" value="ApoL"/>
</dbReference>
<dbReference type="GO" id="GO:0042157">
    <property type="term" value="P:lipoprotein metabolic process"/>
    <property type="evidence" value="ECO:0007669"/>
    <property type="project" value="InterPro"/>
</dbReference>
<evidence type="ECO:0000313" key="3">
    <source>
        <dbReference type="Proteomes" id="UP000515208"/>
    </source>
</evidence>
<dbReference type="GO" id="GO:0005576">
    <property type="term" value="C:extracellular region"/>
    <property type="evidence" value="ECO:0007669"/>
    <property type="project" value="InterPro"/>
</dbReference>
<proteinExistence type="inferred from homology"/>
<dbReference type="PANTHER" id="PTHR14096">
    <property type="entry name" value="APOLIPOPROTEIN L"/>
    <property type="match status" value="1"/>
</dbReference>
<dbReference type="OrthoDB" id="6146578at2759"/>
<reference evidence="4" key="1">
    <citation type="submission" date="2025-08" db="UniProtKB">
        <authorList>
            <consortium name="RefSeq"/>
        </authorList>
    </citation>
    <scope>IDENTIFICATION</scope>
    <source>
        <tissue evidence="4">Blood</tissue>
    </source>
</reference>
<accession>A0A6P3J3L2</accession>
<keyword evidence="3" id="KW-1185">Reference proteome</keyword>
<feature type="coiled-coil region" evidence="2">
    <location>
        <begin position="276"/>
        <end position="318"/>
    </location>
</feature>
<dbReference type="Pfam" id="PF05461">
    <property type="entry name" value="ApoL"/>
    <property type="match status" value="1"/>
</dbReference>
<name>A0A6P3J3L2_BISBB</name>
<comment type="similarity">
    <text evidence="1">Belongs to the apolipoprotein L family.</text>
</comment>
<dbReference type="PANTHER" id="PTHR14096:SF7">
    <property type="entry name" value="APOLIPOPROTEIN L6"/>
    <property type="match status" value="1"/>
</dbReference>
<protein>
    <submittedName>
        <fullName evidence="4">Apolipoprotein L6</fullName>
    </submittedName>
</protein>
<dbReference type="KEGG" id="bbis:105002815"/>
<dbReference type="CTD" id="80830"/>
<dbReference type="AlphaFoldDB" id="A0A6P3J3L2"/>
<gene>
    <name evidence="4" type="primary">APOL6</name>
</gene>
<sequence>MLGRCKENVKFGVARRSRNHVGLAANLAFPSGGLEIFISLIHRDVDDILPCDDVKPQDSDLSAEERIFLEEFPNLKGELDMDIQKLHALADHIDTTHKTLTKTSVVANSITVVSGAMSILGLVLAPATAGGSLALSTAGRVLGTAGEVTSILTNVLERFHSQEAQDQVGSLMPSRGRKVRRTGVDYIMAAGKVIQNCRSAIEGVQKSIRAFQITKADPRLATATKRLLTTGQVSARRSSQVQRAFGGTTLVMKTKARLLGSAMAGFSLSVDLASLLKDWKQLKEGARTELAEELRAQARELERQLTQLTQRYESLQQRVRLCGPSWVAQSQGKDLTGFMGTGAYGRGDEEASVCTGCLPIPEDAGHLEAQTASTAS</sequence>
<dbReference type="Proteomes" id="UP000515208">
    <property type="component" value="Unplaced"/>
</dbReference>
<dbReference type="RefSeq" id="XP_010857940.1">
    <property type="nucleotide sequence ID" value="XM_010859638.1"/>
</dbReference>
<dbReference type="GO" id="GO:0016020">
    <property type="term" value="C:membrane"/>
    <property type="evidence" value="ECO:0007669"/>
    <property type="project" value="TreeGrafter"/>
</dbReference>
<evidence type="ECO:0000256" key="1">
    <source>
        <dbReference type="ARBA" id="ARBA00010090"/>
    </source>
</evidence>
<evidence type="ECO:0000256" key="2">
    <source>
        <dbReference type="SAM" id="Coils"/>
    </source>
</evidence>
<dbReference type="GeneID" id="105002815"/>
<keyword evidence="2" id="KW-0175">Coiled coil</keyword>
<dbReference type="GO" id="GO:0006869">
    <property type="term" value="P:lipid transport"/>
    <property type="evidence" value="ECO:0007669"/>
    <property type="project" value="InterPro"/>
</dbReference>
<dbReference type="GO" id="GO:0008289">
    <property type="term" value="F:lipid binding"/>
    <property type="evidence" value="ECO:0007669"/>
    <property type="project" value="InterPro"/>
</dbReference>
<organism evidence="3 4">
    <name type="scientific">Bison bison bison</name>
    <name type="common">North American plains bison</name>
    <dbReference type="NCBI Taxonomy" id="43346"/>
    <lineage>
        <taxon>Eukaryota</taxon>
        <taxon>Metazoa</taxon>
        <taxon>Chordata</taxon>
        <taxon>Craniata</taxon>
        <taxon>Vertebrata</taxon>
        <taxon>Euteleostomi</taxon>
        <taxon>Mammalia</taxon>
        <taxon>Eutheria</taxon>
        <taxon>Laurasiatheria</taxon>
        <taxon>Artiodactyla</taxon>
        <taxon>Ruminantia</taxon>
        <taxon>Pecora</taxon>
        <taxon>Bovidae</taxon>
        <taxon>Bovinae</taxon>
        <taxon>Bison</taxon>
    </lineage>
</organism>
<evidence type="ECO:0000313" key="4">
    <source>
        <dbReference type="RefSeq" id="XP_010857940.1"/>
    </source>
</evidence>